<feature type="signal peptide" evidence="1">
    <location>
        <begin position="1"/>
        <end position="18"/>
    </location>
</feature>
<evidence type="ECO:0000313" key="3">
    <source>
        <dbReference type="EMBL" id="KRZ04955.1"/>
    </source>
</evidence>
<gene>
    <name evidence="3" type="ORF">T4B_12361</name>
</gene>
<keyword evidence="1" id="KW-0732">Signal</keyword>
<organism evidence="3 4">
    <name type="scientific">Trichinella pseudospiralis</name>
    <name type="common">Parasitic roundworm</name>
    <dbReference type="NCBI Taxonomy" id="6337"/>
    <lineage>
        <taxon>Eukaryota</taxon>
        <taxon>Metazoa</taxon>
        <taxon>Ecdysozoa</taxon>
        <taxon>Nematoda</taxon>
        <taxon>Enoplea</taxon>
        <taxon>Dorylaimia</taxon>
        <taxon>Trichinellida</taxon>
        <taxon>Trichinellidae</taxon>
        <taxon>Trichinella</taxon>
    </lineage>
</organism>
<dbReference type="Proteomes" id="UP000054805">
    <property type="component" value="Unassembled WGS sequence"/>
</dbReference>
<dbReference type="PROSITE" id="PS50948">
    <property type="entry name" value="PAN"/>
    <property type="match status" value="1"/>
</dbReference>
<feature type="chain" id="PRO_5006878816" description="Apple domain-containing protein" evidence="1">
    <location>
        <begin position="19"/>
        <end position="485"/>
    </location>
</feature>
<protein>
    <recommendedName>
        <fullName evidence="2">Apple domain-containing protein</fullName>
    </recommendedName>
</protein>
<comment type="caution">
    <text evidence="3">The sequence shown here is derived from an EMBL/GenBank/DDBJ whole genome shotgun (WGS) entry which is preliminary data.</text>
</comment>
<feature type="domain" description="Apple" evidence="2">
    <location>
        <begin position="34"/>
        <end position="114"/>
    </location>
</feature>
<keyword evidence="4" id="KW-1185">Reference proteome</keyword>
<dbReference type="AlphaFoldDB" id="A0A0V1H366"/>
<accession>A0A0V1H366</accession>
<evidence type="ECO:0000313" key="4">
    <source>
        <dbReference type="Proteomes" id="UP000054805"/>
    </source>
</evidence>
<name>A0A0V1H366_TRIPS</name>
<dbReference type="EMBL" id="JYDS01000478">
    <property type="protein sequence ID" value="KRZ04955.1"/>
    <property type="molecule type" value="Genomic_DNA"/>
</dbReference>
<evidence type="ECO:0000256" key="1">
    <source>
        <dbReference type="SAM" id="SignalP"/>
    </source>
</evidence>
<sequence length="485" mass="56588">MLAQNFFQIGILLQLWQCKSILFAAYLKEVQMTCVLDQLKVDSRSLEVDEMWILWDKSFDECILICNSQRPENKCNAIKYYQNLKKCYLLDAHINSITTETQSGSYYVIFIYGCLKGSYYLHEIENYSMLVFGGVFISLQMKILNKTLIVERRPANDSIHSEIIENNRKECTADCLVACYAKNWQTGCNAIVYNPKTSFCTLLKHEIPKPPITFTHHEMTLMLLLHLTLPWDVKVNSVAIKTTHNISYELISESRATIDFEKISGASTKQVERTSTEAYVHLHRYMEVCKVNVIHNGIIENVTSVEIILNVRSINKCLHFCRPWLRQFFYCAIIYSKHNYKCELLKRNTEESRAYFVDGENSLIELLNCYPDRQDERRNNPSPVRYYLKEIGEICVLEFYNSTQLSAFNPIKTLKNVESIKSCIYACRLCHSPYLCLAINYTMKKHCTLLRRKSSYEIYKVKSQSLFAEILFCEPGTFVDEIHDF</sequence>
<evidence type="ECO:0000259" key="2">
    <source>
        <dbReference type="PROSITE" id="PS50948"/>
    </source>
</evidence>
<proteinExistence type="predicted"/>
<dbReference type="InterPro" id="IPR003609">
    <property type="entry name" value="Pan_app"/>
</dbReference>
<reference evidence="3 4" key="1">
    <citation type="submission" date="2015-01" db="EMBL/GenBank/DDBJ databases">
        <title>Evolution of Trichinella species and genotypes.</title>
        <authorList>
            <person name="Korhonen P.K."/>
            <person name="Edoardo P."/>
            <person name="Giuseppe L.R."/>
            <person name="Gasser R.B."/>
        </authorList>
    </citation>
    <scope>NUCLEOTIDE SEQUENCE [LARGE SCALE GENOMIC DNA]</scope>
    <source>
        <strain evidence="3">ISS588</strain>
    </source>
</reference>